<dbReference type="Pfam" id="PF01578">
    <property type="entry name" value="Cytochrom_C_asm"/>
    <property type="match status" value="1"/>
</dbReference>
<feature type="domain" description="Cytochrome c-type biogenesis protein CcmF C-terminal" evidence="5">
    <location>
        <begin position="354"/>
        <end position="547"/>
    </location>
</feature>
<keyword evidence="3" id="KW-0812">Transmembrane</keyword>
<evidence type="ECO:0000256" key="1">
    <source>
        <dbReference type="ARBA" id="ARBA00009186"/>
    </source>
</evidence>
<dbReference type="AlphaFoldDB" id="A0A098S3A3"/>
<feature type="transmembrane region" description="Helical" evidence="3">
    <location>
        <begin position="531"/>
        <end position="549"/>
    </location>
</feature>
<feature type="transmembrane region" description="Helical" evidence="3">
    <location>
        <begin position="59"/>
        <end position="78"/>
    </location>
</feature>
<evidence type="ECO:0000256" key="2">
    <source>
        <dbReference type="ARBA" id="ARBA00022748"/>
    </source>
</evidence>
<comment type="caution">
    <text evidence="6">The sequence shown here is derived from an EMBL/GenBank/DDBJ whole genome shotgun (WGS) entry which is preliminary data.</text>
</comment>
<dbReference type="GO" id="GO:0017004">
    <property type="term" value="P:cytochrome complex assembly"/>
    <property type="evidence" value="ECO:0007669"/>
    <property type="project" value="UniProtKB-KW"/>
</dbReference>
<feature type="transmembrane region" description="Helical" evidence="3">
    <location>
        <begin position="313"/>
        <end position="329"/>
    </location>
</feature>
<dbReference type="PANTHER" id="PTHR43653">
    <property type="entry name" value="CYTOCHROME C ASSEMBLY PROTEIN-RELATED"/>
    <property type="match status" value="1"/>
</dbReference>
<feature type="transmembrane region" description="Helical" evidence="3">
    <location>
        <begin position="137"/>
        <end position="159"/>
    </location>
</feature>
<feature type="transmembrane region" description="Helical" evidence="3">
    <location>
        <begin position="285"/>
        <end position="301"/>
    </location>
</feature>
<keyword evidence="3" id="KW-1133">Transmembrane helix</keyword>
<feature type="transmembrane region" description="Helical" evidence="3">
    <location>
        <begin position="438"/>
        <end position="458"/>
    </location>
</feature>
<feature type="transmembrane region" description="Helical" evidence="3">
    <location>
        <begin position="470"/>
        <end position="493"/>
    </location>
</feature>
<dbReference type="InterPro" id="IPR003567">
    <property type="entry name" value="Cyt_c_biogenesis"/>
</dbReference>
<accession>A0A098S3A3</accession>
<evidence type="ECO:0000259" key="4">
    <source>
        <dbReference type="Pfam" id="PF01578"/>
    </source>
</evidence>
<dbReference type="Pfam" id="PF16327">
    <property type="entry name" value="CcmF_C"/>
    <property type="match status" value="1"/>
</dbReference>
<dbReference type="InterPro" id="IPR002541">
    <property type="entry name" value="Cyt_c_assembly"/>
</dbReference>
<protein>
    <submittedName>
        <fullName evidence="6">Cytochrome c assembly protein</fullName>
    </submittedName>
</protein>
<keyword evidence="7" id="KW-1185">Reference proteome</keyword>
<evidence type="ECO:0000256" key="3">
    <source>
        <dbReference type="SAM" id="Phobius"/>
    </source>
</evidence>
<feature type="transmembrane region" description="Helical" evidence="3">
    <location>
        <begin position="349"/>
        <end position="366"/>
    </location>
</feature>
<sequence>MQDIQYVGEHLIPGHIGQMAIMLGFSTALLSTIAYFFATQRREQPAEAANWLRIGRFSFLIHGIAVFTLIGTMFYVMINQYYEYQYVQAHVSEDLPMKYIFSAFWEGQEGSFLLWMFWHIVLGGVLMATGKRWEAPTLSLLSSVQVFLGSMILGIYIGFGDDPMRLGSNPMMLLRDMVDAPIFQSADYVSQITGTGLNPLLQNYWMTIHPPTLFLGFASTTIPFAYAIAALWTNDHKAWLKPALRWSLFSGAILGIGILMGGAWAYEALSFGGYWAWDPVENMSLVPWLFLIAGIHTNLIANATGHSIRSTHIFYALTFIFILYSTFLTRSGVLGDTSVHAFTEMGLETQLILLIGFYIALSAVLIGKRYNSIPAPQKEEATASREFWMFIGSLVLLFSGLIISASTSLPVYNKIMTYFNPDYIGRVITDPVPHYNKYQIWIAIFISLLSGISQYLRFREPNFSKQLKKFSIHTGAAIGISALLTYLTTLWIAMNAWQYTVMLFFGWFTIVANMDYLFTVAKARLKMAGSAVSHVGFGMMIIGILASGLNQEVISNNTFVMEGLIEGATEDQLRKNVILFKDSPLIMGDYEVTYVSDTVSQFSRTFKVNYKRRDASGDVVEEFNLYPNILYDKSFTKVAASNPSTKRYLDRDIFTHIASLPRVEIDMEYRKNREDSLNYKVYEALIGETIAFQDTVPIRDQDTFFVKRFRAELVSIDRDPSHPDYTKEEGDLPIGATIRIQRLDEDSVFTVQPVLVLRGQMLYSYPVQINDISSKVRLSEGIFDAVFGREVNMEYQPFTFKEGDQITYNGHTIQFAGFNKNPEHEAYEPQEEDIAVSAMISVQGQDGNSYMAQPLYLIRGSRPLNLKDEISELGLHFRFTGINPQEETVEVMIGQAETGGEHPIPFEVATDSLRADYIVLEAIEFPGINLFWLGSTMMMIGLFMSMLVRMQQRRQVA</sequence>
<dbReference type="EMBL" id="JPOS01000084">
    <property type="protein sequence ID" value="KGE85677.1"/>
    <property type="molecule type" value="Genomic_DNA"/>
</dbReference>
<evidence type="ECO:0000259" key="5">
    <source>
        <dbReference type="Pfam" id="PF16327"/>
    </source>
</evidence>
<comment type="similarity">
    <text evidence="1">Belongs to the CcmF/CycK/Ccl1/NrfE/CcsA family.</text>
</comment>
<gene>
    <name evidence="6" type="ORF">IX84_26725</name>
</gene>
<dbReference type="Proteomes" id="UP000029736">
    <property type="component" value="Unassembled WGS sequence"/>
</dbReference>
<organism evidence="6 7">
    <name type="scientific">Phaeodactylibacter xiamenensis</name>
    <dbReference type="NCBI Taxonomy" id="1524460"/>
    <lineage>
        <taxon>Bacteria</taxon>
        <taxon>Pseudomonadati</taxon>
        <taxon>Bacteroidota</taxon>
        <taxon>Saprospiria</taxon>
        <taxon>Saprospirales</taxon>
        <taxon>Haliscomenobacteraceae</taxon>
        <taxon>Phaeodactylibacter</taxon>
    </lineage>
</organism>
<dbReference type="GO" id="GO:0016020">
    <property type="term" value="C:membrane"/>
    <property type="evidence" value="ECO:0007669"/>
    <property type="project" value="InterPro"/>
</dbReference>
<feature type="transmembrane region" description="Helical" evidence="3">
    <location>
        <begin position="387"/>
        <end position="412"/>
    </location>
</feature>
<name>A0A098S3A3_9BACT</name>
<keyword evidence="2" id="KW-0201">Cytochrome c-type biogenesis</keyword>
<feature type="transmembrane region" description="Helical" evidence="3">
    <location>
        <begin position="499"/>
        <end position="519"/>
    </location>
</feature>
<dbReference type="GO" id="GO:0015232">
    <property type="term" value="F:heme transmembrane transporter activity"/>
    <property type="evidence" value="ECO:0007669"/>
    <property type="project" value="InterPro"/>
</dbReference>
<proteinExistence type="inferred from homology"/>
<feature type="transmembrane region" description="Helical" evidence="3">
    <location>
        <begin position="244"/>
        <end position="265"/>
    </location>
</feature>
<reference evidence="6 7" key="1">
    <citation type="journal article" date="2014" name="Int. J. Syst. Evol. Microbiol.">
        <title>Phaeodactylibacter xiamenensis gen. nov., sp. nov., a member of the family Saprospiraceae isolated from the marine alga Phaeodactylum tricornutum.</title>
        <authorList>
            <person name="Chen Z.Jr."/>
            <person name="Lei X."/>
            <person name="Lai Q."/>
            <person name="Li Y."/>
            <person name="Zhang B."/>
            <person name="Zhang J."/>
            <person name="Zhang H."/>
            <person name="Yang L."/>
            <person name="Zheng W."/>
            <person name="Tian Y."/>
            <person name="Yu Z."/>
            <person name="Xu H.Jr."/>
            <person name="Zheng T."/>
        </authorList>
    </citation>
    <scope>NUCLEOTIDE SEQUENCE [LARGE SCALE GENOMIC DNA]</scope>
    <source>
        <strain evidence="6 7">KD52</strain>
    </source>
</reference>
<evidence type="ECO:0000313" key="7">
    <source>
        <dbReference type="Proteomes" id="UP000029736"/>
    </source>
</evidence>
<dbReference type="RefSeq" id="WP_052516402.1">
    <property type="nucleotide sequence ID" value="NZ_JBKAGJ010000003.1"/>
</dbReference>
<keyword evidence="3" id="KW-0472">Membrane</keyword>
<dbReference type="GO" id="GO:0020037">
    <property type="term" value="F:heme binding"/>
    <property type="evidence" value="ECO:0007669"/>
    <property type="project" value="InterPro"/>
</dbReference>
<feature type="transmembrane region" description="Helical" evidence="3">
    <location>
        <begin position="930"/>
        <end position="948"/>
    </location>
</feature>
<feature type="transmembrane region" description="Helical" evidence="3">
    <location>
        <begin position="112"/>
        <end position="130"/>
    </location>
</feature>
<dbReference type="PRINTS" id="PR01410">
    <property type="entry name" value="CCBIOGENESIS"/>
</dbReference>
<evidence type="ECO:0000313" key="6">
    <source>
        <dbReference type="EMBL" id="KGE85677.1"/>
    </source>
</evidence>
<dbReference type="OrthoDB" id="9761451at2"/>
<feature type="transmembrane region" description="Helical" evidence="3">
    <location>
        <begin position="16"/>
        <end position="38"/>
    </location>
</feature>
<dbReference type="PANTHER" id="PTHR43653:SF1">
    <property type="entry name" value="CYTOCHROME C-TYPE BIOGENESIS PROTEIN CCMF"/>
    <property type="match status" value="1"/>
</dbReference>
<dbReference type="STRING" id="1524460.IX84_26725"/>
<dbReference type="InterPro" id="IPR032523">
    <property type="entry name" value="CcmF_C"/>
</dbReference>
<feature type="transmembrane region" description="Helical" evidence="3">
    <location>
        <begin position="213"/>
        <end position="232"/>
    </location>
</feature>
<feature type="domain" description="Cytochrome c assembly protein" evidence="4">
    <location>
        <begin position="110"/>
        <end position="331"/>
    </location>
</feature>